<feature type="transmembrane region" description="Helical" evidence="1">
    <location>
        <begin position="104"/>
        <end position="123"/>
    </location>
</feature>
<comment type="caution">
    <text evidence="2">The sequence shown here is derived from an EMBL/GenBank/DDBJ whole genome shotgun (WGS) entry which is preliminary data.</text>
</comment>
<reference evidence="2 3" key="1">
    <citation type="journal article" date="2016" name="Nat. Commun.">
        <title>Thousands of microbial genomes shed light on interconnected biogeochemical processes in an aquifer system.</title>
        <authorList>
            <person name="Anantharaman K."/>
            <person name="Brown C.T."/>
            <person name="Hug L.A."/>
            <person name="Sharon I."/>
            <person name="Castelle C.J."/>
            <person name="Probst A.J."/>
            <person name="Thomas B.C."/>
            <person name="Singh A."/>
            <person name="Wilkins M.J."/>
            <person name="Karaoz U."/>
            <person name="Brodie E.L."/>
            <person name="Williams K.H."/>
            <person name="Hubbard S.S."/>
            <person name="Banfield J.F."/>
        </authorList>
    </citation>
    <scope>NUCLEOTIDE SEQUENCE [LARGE SCALE GENOMIC DNA]</scope>
</reference>
<dbReference type="EMBL" id="MHJL01000010">
    <property type="protein sequence ID" value="OGY67977.1"/>
    <property type="molecule type" value="Genomic_DNA"/>
</dbReference>
<feature type="transmembrane region" description="Helical" evidence="1">
    <location>
        <begin position="69"/>
        <end position="92"/>
    </location>
</feature>
<dbReference type="STRING" id="1798409.A3I24_03205"/>
<dbReference type="Proteomes" id="UP000177690">
    <property type="component" value="Unassembled WGS sequence"/>
</dbReference>
<protein>
    <submittedName>
        <fullName evidence="2">Uncharacterized protein</fullName>
    </submittedName>
</protein>
<dbReference type="Pfam" id="PF18895">
    <property type="entry name" value="T4SS_pilin"/>
    <property type="match status" value="1"/>
</dbReference>
<gene>
    <name evidence="2" type="ORF">A3I24_03205</name>
</gene>
<keyword evidence="1" id="KW-0812">Transmembrane</keyword>
<evidence type="ECO:0000313" key="3">
    <source>
        <dbReference type="Proteomes" id="UP000177690"/>
    </source>
</evidence>
<dbReference type="AlphaFoldDB" id="A0A1G1ZVW6"/>
<proteinExistence type="predicted"/>
<feature type="transmembrane region" description="Helical" evidence="1">
    <location>
        <begin position="7"/>
        <end position="23"/>
    </location>
</feature>
<dbReference type="InterPro" id="IPR043993">
    <property type="entry name" value="T4SS_pilin"/>
</dbReference>
<accession>A0A1G1ZVW6</accession>
<evidence type="ECO:0000256" key="1">
    <source>
        <dbReference type="SAM" id="Phobius"/>
    </source>
</evidence>
<organism evidence="2 3">
    <name type="scientific">Candidatus Harrisonbacteria bacterium RIFCSPLOWO2_02_FULL_41_13b</name>
    <dbReference type="NCBI Taxonomy" id="1798409"/>
    <lineage>
        <taxon>Bacteria</taxon>
        <taxon>Candidatus Harrisoniibacteriota</taxon>
    </lineage>
</organism>
<keyword evidence="1" id="KW-1133">Transmembrane helix</keyword>
<name>A0A1G1ZVW6_9BACT</name>
<keyword evidence="1" id="KW-0472">Membrane</keyword>
<sequence>MKLNTCFKFLIIVILFSNFYFLISNNAHAQPTSLFGKEICDPTLLPDNQPKGGCDLYDFLIFVRRIIEFLLWIAIPIGIAFIAYGAFVIMTAGGSEEKFKKGKGIITTAIIGVAIGLASWLIVTTVNKILTGYLGKL</sequence>
<evidence type="ECO:0000313" key="2">
    <source>
        <dbReference type="EMBL" id="OGY67977.1"/>
    </source>
</evidence>